<name>A0A067PRJ2_9AGAM</name>
<evidence type="ECO:0000313" key="2">
    <source>
        <dbReference type="EMBL" id="KDQ57428.1"/>
    </source>
</evidence>
<reference evidence="3" key="1">
    <citation type="journal article" date="2014" name="Proc. Natl. Acad. Sci. U.S.A.">
        <title>Extensive sampling of basidiomycete genomes demonstrates inadequacy of the white-rot/brown-rot paradigm for wood decay fungi.</title>
        <authorList>
            <person name="Riley R."/>
            <person name="Salamov A.A."/>
            <person name="Brown D.W."/>
            <person name="Nagy L.G."/>
            <person name="Floudas D."/>
            <person name="Held B.W."/>
            <person name="Levasseur A."/>
            <person name="Lombard V."/>
            <person name="Morin E."/>
            <person name="Otillar R."/>
            <person name="Lindquist E.A."/>
            <person name="Sun H."/>
            <person name="LaButti K.M."/>
            <person name="Schmutz J."/>
            <person name="Jabbour D."/>
            <person name="Luo H."/>
            <person name="Baker S.E."/>
            <person name="Pisabarro A.G."/>
            <person name="Walton J.D."/>
            <person name="Blanchette R.A."/>
            <person name="Henrissat B."/>
            <person name="Martin F."/>
            <person name="Cullen D."/>
            <person name="Hibbett D.S."/>
            <person name="Grigoriev I.V."/>
        </authorList>
    </citation>
    <scope>NUCLEOTIDE SEQUENCE [LARGE SCALE GENOMIC DNA]</scope>
    <source>
        <strain evidence="3">MUCL 33604</strain>
    </source>
</reference>
<feature type="compositionally biased region" description="Polar residues" evidence="1">
    <location>
        <begin position="54"/>
        <end position="64"/>
    </location>
</feature>
<dbReference type="AlphaFoldDB" id="A0A067PRJ2"/>
<evidence type="ECO:0000313" key="3">
    <source>
        <dbReference type="Proteomes" id="UP000027265"/>
    </source>
</evidence>
<dbReference type="InParanoid" id="A0A067PRJ2"/>
<sequence length="292" mass="30915">MPLAALLNQFGNPSAVSVTNMATQRVHTEAGSVDISITASAIARARSNLNISISKRTHVNTPSPMNLHPSVETKANSATSALGLEPLSLGPNDTPNSATLTISNIAPCRLSGNAEDEFISSKANDMSMPSVYFNTASLPKSSHDSPSLVNPSLSVQALDAMDVEALLQSTVPFPCTREESTAVVAGPSEPPAETKNIFAAQLSSKYATGNFGPSPSDPRIPEYRGSPKLVEKYTQVLDDLFERCIAGLEGELHQGLMLLSPASFVDDHMSIFDSIRAPVDSAEFGMGGRNNR</sequence>
<evidence type="ECO:0000256" key="1">
    <source>
        <dbReference type="SAM" id="MobiDB-lite"/>
    </source>
</evidence>
<protein>
    <submittedName>
        <fullName evidence="2">Uncharacterized protein</fullName>
    </submittedName>
</protein>
<organism evidence="2 3">
    <name type="scientific">Jaapia argillacea MUCL 33604</name>
    <dbReference type="NCBI Taxonomy" id="933084"/>
    <lineage>
        <taxon>Eukaryota</taxon>
        <taxon>Fungi</taxon>
        <taxon>Dikarya</taxon>
        <taxon>Basidiomycota</taxon>
        <taxon>Agaricomycotina</taxon>
        <taxon>Agaricomycetes</taxon>
        <taxon>Agaricomycetidae</taxon>
        <taxon>Jaapiales</taxon>
        <taxon>Jaapiaceae</taxon>
        <taxon>Jaapia</taxon>
    </lineage>
</organism>
<dbReference type="EMBL" id="KL197719">
    <property type="protein sequence ID" value="KDQ57428.1"/>
    <property type="molecule type" value="Genomic_DNA"/>
</dbReference>
<keyword evidence="3" id="KW-1185">Reference proteome</keyword>
<dbReference type="Proteomes" id="UP000027265">
    <property type="component" value="Unassembled WGS sequence"/>
</dbReference>
<feature type="region of interest" description="Disordered" evidence="1">
    <location>
        <begin position="54"/>
        <end position="77"/>
    </location>
</feature>
<proteinExistence type="predicted"/>
<accession>A0A067PRJ2</accession>
<dbReference type="HOGENOM" id="CLU_953345_0_0_1"/>
<gene>
    <name evidence="2" type="ORF">JAAARDRAFT_193760</name>
</gene>